<accession>A0AAE3H4T1</accession>
<dbReference type="Proteomes" id="UP001204144">
    <property type="component" value="Unassembled WGS sequence"/>
</dbReference>
<dbReference type="RefSeq" id="WP_255037788.1">
    <property type="nucleotide sequence ID" value="NZ_RJUF01000053.1"/>
</dbReference>
<evidence type="ECO:0008006" key="3">
    <source>
        <dbReference type="Google" id="ProtNLM"/>
    </source>
</evidence>
<dbReference type="SUPFAM" id="SSF53795">
    <property type="entry name" value="PEP carboxykinase-like"/>
    <property type="match status" value="1"/>
</dbReference>
<reference evidence="1 2" key="1">
    <citation type="submission" date="2018-11" db="EMBL/GenBank/DDBJ databases">
        <title>Novel bacteria species description.</title>
        <authorList>
            <person name="Han J.-H."/>
        </authorList>
    </citation>
    <scope>NUCLEOTIDE SEQUENCE [LARGE SCALE GENOMIC DNA]</scope>
    <source>
        <strain evidence="1 2">KCTC23259</strain>
    </source>
</reference>
<dbReference type="InterPro" id="IPR027417">
    <property type="entry name" value="P-loop_NTPase"/>
</dbReference>
<organism evidence="1 2">
    <name type="scientific">Lacihabitans soyangensis</name>
    <dbReference type="NCBI Taxonomy" id="869394"/>
    <lineage>
        <taxon>Bacteria</taxon>
        <taxon>Pseudomonadati</taxon>
        <taxon>Bacteroidota</taxon>
        <taxon>Cytophagia</taxon>
        <taxon>Cytophagales</taxon>
        <taxon>Leadbetterellaceae</taxon>
        <taxon>Lacihabitans</taxon>
    </lineage>
</organism>
<dbReference type="AlphaFoldDB" id="A0AAE3H4T1"/>
<dbReference type="Gene3D" id="3.40.50.300">
    <property type="entry name" value="P-loop containing nucleotide triphosphate hydrolases"/>
    <property type="match status" value="1"/>
</dbReference>
<name>A0AAE3H4T1_9BACT</name>
<keyword evidence="2" id="KW-1185">Reference proteome</keyword>
<dbReference type="EMBL" id="RJUF01000053">
    <property type="protein sequence ID" value="MCP9764026.1"/>
    <property type="molecule type" value="Genomic_DNA"/>
</dbReference>
<protein>
    <recommendedName>
        <fullName evidence="3">Serine kinase</fullName>
    </recommendedName>
</protein>
<comment type="caution">
    <text evidence="1">The sequence shown here is derived from an EMBL/GenBank/DDBJ whole genome shotgun (WGS) entry which is preliminary data.</text>
</comment>
<proteinExistence type="predicted"/>
<gene>
    <name evidence="1" type="ORF">EGI31_13805</name>
</gene>
<evidence type="ECO:0000313" key="1">
    <source>
        <dbReference type="EMBL" id="MCP9764026.1"/>
    </source>
</evidence>
<evidence type="ECO:0000313" key="2">
    <source>
        <dbReference type="Proteomes" id="UP001204144"/>
    </source>
</evidence>
<sequence>MRAFNLNISSDIDLLLPPAVSGQYDVNIAQGIITLPTLEQTKIFRAGAQALYAFHHSGHFLVWPNMVALQITANNITYQKLGNIPIGLLRIFILSEAIGILLHLRGHFMLHASALEHQGQATVFLGTPGAGKSTTVTAFAKEGFNVLSDDLVAITPHSPATVIPAFPEIKIWKNTAEGLGIDVSSLSPAWEGKDKYIMKLKSSSSSTNTYPLKQFIIIIPFVEHNTNSSELIGPVELLKYFPLPHQLLNPSALKKHFEVSASILSTTALVTVQRPADFNKLSKYVQNFKNL</sequence>